<comment type="caution">
    <text evidence="2">The sequence shown here is derived from an EMBL/GenBank/DDBJ whole genome shotgun (WGS) entry which is preliminary data.</text>
</comment>
<dbReference type="RefSeq" id="WP_126814384.1">
    <property type="nucleotide sequence ID" value="NZ_NGKC01000014.1"/>
</dbReference>
<dbReference type="EMBL" id="NGKC01000014">
    <property type="protein sequence ID" value="RSU10066.1"/>
    <property type="molecule type" value="Genomic_DNA"/>
</dbReference>
<feature type="transmembrane region" description="Helical" evidence="1">
    <location>
        <begin position="315"/>
        <end position="333"/>
    </location>
</feature>
<feature type="transmembrane region" description="Helical" evidence="1">
    <location>
        <begin position="166"/>
        <end position="181"/>
    </location>
</feature>
<feature type="transmembrane region" description="Helical" evidence="1">
    <location>
        <begin position="342"/>
        <end position="359"/>
    </location>
</feature>
<feature type="transmembrane region" description="Helical" evidence="1">
    <location>
        <begin position="114"/>
        <end position="136"/>
    </location>
</feature>
<feature type="transmembrane region" description="Helical" evidence="1">
    <location>
        <begin position="142"/>
        <end position="159"/>
    </location>
</feature>
<evidence type="ECO:0000256" key="1">
    <source>
        <dbReference type="SAM" id="Phobius"/>
    </source>
</evidence>
<dbReference type="Proteomes" id="UP000286773">
    <property type="component" value="Unassembled WGS sequence"/>
</dbReference>
<dbReference type="InterPro" id="IPR045691">
    <property type="entry name" value="DUF6056"/>
</dbReference>
<feature type="transmembrane region" description="Helical" evidence="1">
    <location>
        <begin position="285"/>
        <end position="309"/>
    </location>
</feature>
<reference evidence="2 3" key="1">
    <citation type="submission" date="2017-05" db="EMBL/GenBank/DDBJ databases">
        <title>Vagococcus spp. assemblies.</title>
        <authorList>
            <person name="Gulvik C.A."/>
        </authorList>
    </citation>
    <scope>NUCLEOTIDE SEQUENCE [LARGE SCALE GENOMIC DNA]</scope>
    <source>
        <strain evidence="2 3">LMG 24798</strain>
    </source>
</reference>
<keyword evidence="1" id="KW-0812">Transmembrane</keyword>
<keyword evidence="1" id="KW-1133">Transmembrane helix</keyword>
<feature type="transmembrane region" description="Helical" evidence="1">
    <location>
        <begin position="209"/>
        <end position="227"/>
    </location>
</feature>
<protein>
    <submittedName>
        <fullName evidence="2">Uncharacterized protein</fullName>
    </submittedName>
</protein>
<dbReference type="Pfam" id="PF19528">
    <property type="entry name" value="DUF6056"/>
    <property type="match status" value="1"/>
</dbReference>
<feature type="transmembrane region" description="Helical" evidence="1">
    <location>
        <begin position="247"/>
        <end position="273"/>
    </location>
</feature>
<gene>
    <name evidence="2" type="ORF">CBF27_11105</name>
</gene>
<name>A0A430APS9_9ENTE</name>
<keyword evidence="3" id="KW-1185">Reference proteome</keyword>
<sequence length="437" mass="50298">MNLTRKKLTKILPIIVVICFFYLLNHYTPLLVDDFNYAFIFGTEERVRSISDIFISQYNHYFIQNGRIVVHFMAQLFILLGKDVFNVVNTFVLVIYVFLLLWHIQGRLKYSPYLFMVVSFLIWFLIPAFGQTMLWLDGSTNYLWGACIILTSMLPYRLYKGTSKKWVAFITPVLTFLGGWTNENTSGALILMLILFLCIWKCRGIKIPTWSIIGIISAVIGFILMIGAPSNRVRADMIASSPLINRIWYVIGGLIEDFGIFIVIFCILFVLVINGNLKSELLKNMTIEPCIFFTGALASYMAMALPTYFPDRAKFGAYSLMLIAVLSIGNLAVKNHVMQKRFLLTTILICTIFFSHSFIDAFVDIKRTYNLWDERIAYFMRMYDEGKEDISVKVIFPKNTHNALHGLVDLRSDPNKSPNSYTARYWGFKSITGIFDE</sequence>
<organism evidence="2 3">
    <name type="scientific">Vagococcus acidifermentans</name>
    <dbReference type="NCBI Taxonomy" id="564710"/>
    <lineage>
        <taxon>Bacteria</taxon>
        <taxon>Bacillati</taxon>
        <taxon>Bacillota</taxon>
        <taxon>Bacilli</taxon>
        <taxon>Lactobacillales</taxon>
        <taxon>Enterococcaceae</taxon>
        <taxon>Vagococcus</taxon>
    </lineage>
</organism>
<keyword evidence="1" id="KW-0472">Membrane</keyword>
<evidence type="ECO:0000313" key="2">
    <source>
        <dbReference type="EMBL" id="RSU10066.1"/>
    </source>
</evidence>
<proteinExistence type="predicted"/>
<feature type="transmembrane region" description="Helical" evidence="1">
    <location>
        <begin position="84"/>
        <end position="102"/>
    </location>
</feature>
<dbReference type="AlphaFoldDB" id="A0A430APS9"/>
<evidence type="ECO:0000313" key="3">
    <source>
        <dbReference type="Proteomes" id="UP000286773"/>
    </source>
</evidence>
<accession>A0A430APS9</accession>
<feature type="transmembrane region" description="Helical" evidence="1">
    <location>
        <begin position="12"/>
        <end position="32"/>
    </location>
</feature>